<evidence type="ECO:0000259" key="5">
    <source>
        <dbReference type="Pfam" id="PF00135"/>
    </source>
</evidence>
<sequence>MFSCFPCCGLPRKKMGIGSSAPIISDKTVDTTSGRVRGRRYTNVDGRLVDGFLGIPYAEPPVGELRFQKPVPVKKWADTLDCFHFGPRCPQTDEYFTGFLNIVGKDEAKCLTLNIFAPQWTSEEFPQGHPVMVWIHGGGYTMHSSSNYGDRTLARNLCAKDLIVVSINYRLGIFGFFTTGDEHCLGNNGLWDQTLALQWIRDNIAKFGGDPNNVTVFGQSAGGASSDLLSLSPYSRDLFHKVIPMAGNGECDFAVRTAADQAKLSRDFAKFIGYKPAEFAYLEEDTSEDVLEWLRGQYAELLELGMSGKKGFGRPGQLLFVPNLDGDFFPKSLAELRKEAPRKPRMLGVTQHEGLFFVGFSGLAKSYESVERFIDRCLPDEKYENAERLRTEVKELYLKGVDPKDRKEVVFRMAKVLGDWAINAGTWELARIEAELGSPVYLYQFNYFNPDGATHCTELRYILGKGIISKFRPNDDDLKMVDLMTDFFANFAKYGNPNGKTDADGVWKKHDPQNLSRHLAIELPPKMEDNFIEGRPEFWHKIYLARKDRAHL</sequence>
<keyword evidence="2" id="KW-0719">Serine esterase</keyword>
<feature type="domain" description="Carboxylesterase type B" evidence="5">
    <location>
        <begin position="26"/>
        <end position="539"/>
    </location>
</feature>
<dbReference type="SUPFAM" id="SSF53474">
    <property type="entry name" value="alpha/beta-Hydrolases"/>
    <property type="match status" value="1"/>
</dbReference>
<comment type="similarity">
    <text evidence="1 4">Belongs to the type-B carboxylesterase/lipase family.</text>
</comment>
<dbReference type="EMBL" id="CATQJA010001853">
    <property type="protein sequence ID" value="CAJ0568900.1"/>
    <property type="molecule type" value="Genomic_DNA"/>
</dbReference>
<dbReference type="AlphaFoldDB" id="A0AA36FVN9"/>
<dbReference type="EC" id="3.1.1.-" evidence="4"/>
<name>A0AA36FVN9_9BILA</name>
<dbReference type="GO" id="GO:0052689">
    <property type="term" value="F:carboxylic ester hydrolase activity"/>
    <property type="evidence" value="ECO:0007669"/>
    <property type="project" value="UniProtKB-KW"/>
</dbReference>
<keyword evidence="7" id="KW-1185">Reference proteome</keyword>
<feature type="non-terminal residue" evidence="6">
    <location>
        <position position="552"/>
    </location>
</feature>
<dbReference type="PANTHER" id="PTHR45029">
    <property type="entry name" value="CARBOXYLIC ESTER HYDROLASE-RELATED"/>
    <property type="match status" value="1"/>
</dbReference>
<dbReference type="InterPro" id="IPR019826">
    <property type="entry name" value="Carboxylesterase_B_AS"/>
</dbReference>
<dbReference type="PANTHER" id="PTHR45029:SF6">
    <property type="entry name" value="CARBOXYLIC ESTER HYDROLASE"/>
    <property type="match status" value="1"/>
</dbReference>
<accession>A0AA36FVN9</accession>
<dbReference type="InterPro" id="IPR043187">
    <property type="entry name" value="CM06B1-like"/>
</dbReference>
<keyword evidence="3 4" id="KW-0378">Hydrolase</keyword>
<evidence type="ECO:0000256" key="3">
    <source>
        <dbReference type="ARBA" id="ARBA00022801"/>
    </source>
</evidence>
<dbReference type="Pfam" id="PF00135">
    <property type="entry name" value="COesterase"/>
    <property type="match status" value="1"/>
</dbReference>
<dbReference type="InterPro" id="IPR002018">
    <property type="entry name" value="CarbesteraseB"/>
</dbReference>
<proteinExistence type="inferred from homology"/>
<comment type="caution">
    <text evidence="6">The sequence shown here is derived from an EMBL/GenBank/DDBJ whole genome shotgun (WGS) entry which is preliminary data.</text>
</comment>
<reference evidence="6" key="1">
    <citation type="submission" date="2023-06" db="EMBL/GenBank/DDBJ databases">
        <authorList>
            <person name="Delattre M."/>
        </authorList>
    </citation>
    <scope>NUCLEOTIDE SEQUENCE</scope>
    <source>
        <strain evidence="6">AF72</strain>
    </source>
</reference>
<dbReference type="Proteomes" id="UP001177023">
    <property type="component" value="Unassembled WGS sequence"/>
</dbReference>
<evidence type="ECO:0000256" key="1">
    <source>
        <dbReference type="ARBA" id="ARBA00005964"/>
    </source>
</evidence>
<evidence type="ECO:0000313" key="7">
    <source>
        <dbReference type="Proteomes" id="UP001177023"/>
    </source>
</evidence>
<evidence type="ECO:0000313" key="6">
    <source>
        <dbReference type="EMBL" id="CAJ0568900.1"/>
    </source>
</evidence>
<dbReference type="Gene3D" id="3.40.50.1820">
    <property type="entry name" value="alpha/beta hydrolase"/>
    <property type="match status" value="1"/>
</dbReference>
<evidence type="ECO:0000256" key="4">
    <source>
        <dbReference type="RuleBase" id="RU361235"/>
    </source>
</evidence>
<organism evidence="6 7">
    <name type="scientific">Mesorhabditis spiculigera</name>
    <dbReference type="NCBI Taxonomy" id="96644"/>
    <lineage>
        <taxon>Eukaryota</taxon>
        <taxon>Metazoa</taxon>
        <taxon>Ecdysozoa</taxon>
        <taxon>Nematoda</taxon>
        <taxon>Chromadorea</taxon>
        <taxon>Rhabditida</taxon>
        <taxon>Rhabditina</taxon>
        <taxon>Rhabditomorpha</taxon>
        <taxon>Rhabditoidea</taxon>
        <taxon>Rhabditidae</taxon>
        <taxon>Mesorhabditinae</taxon>
        <taxon>Mesorhabditis</taxon>
    </lineage>
</organism>
<dbReference type="PROSITE" id="PS00122">
    <property type="entry name" value="CARBOXYLESTERASE_B_1"/>
    <property type="match status" value="1"/>
</dbReference>
<protein>
    <recommendedName>
        <fullName evidence="4">Carboxylic ester hydrolase</fullName>
        <ecNumber evidence="4">3.1.1.-</ecNumber>
    </recommendedName>
</protein>
<dbReference type="InterPro" id="IPR029058">
    <property type="entry name" value="AB_hydrolase_fold"/>
</dbReference>
<gene>
    <name evidence="6" type="ORF">MSPICULIGERA_LOCUS7405</name>
</gene>
<evidence type="ECO:0000256" key="2">
    <source>
        <dbReference type="ARBA" id="ARBA00022487"/>
    </source>
</evidence>